<sequence>MHGGPAGAVVRQWAQYAHALIEANAGPLNRANVFPVSDSDTGTNMTRTLAHGIEAMPADGNRDETLAALCRGAMIGARGNSGVILCEFLRGFSLGVRGGAPDELGAPQIARGLEQGSACASAAVSHPAPGTILTAAKAAAGAARSSADAGASASDAASAARLVDAAVAAARQAIAGGANELDALQRARVVDSGAAGMLLLLAALRAAVAGEPCPDIRLDLRAEAWGVTGDDAARGDHMHAHGEAGCIAPHDTAHRGDAAFEVMCLVGADRHRTRQELADLRAALGDLGDSVLVVSPSDDLAVTDQARVHIHTDDPAAVARAMTGWAPAQFVCHSLDPLWTNRDWAWVGVTRSPGFLAHIAAAGGIGLWEPPGGPAIDTADLARAIGDIDAPSCLVLIGDARVSRQTISAARTRAGSRDARVVSCSRGHDAGLAALITAVPHVAHLPLGSAHHALERMAAGTAPLTARPAMPVTGSDLVIEAYDDGWARSAGRGALVLDEAADIIQIPTGNPGNTATAVVIRGWDDEAPGGQERASGE</sequence>
<evidence type="ECO:0000259" key="1">
    <source>
        <dbReference type="PROSITE" id="PS51480"/>
    </source>
</evidence>
<dbReference type="OrthoDB" id="9760324at2"/>
<comment type="caution">
    <text evidence="2">The sequence shown here is derived from an EMBL/GenBank/DDBJ whole genome shotgun (WGS) entry which is preliminary data.</text>
</comment>
<dbReference type="SMART" id="SM01120">
    <property type="entry name" value="Dak2"/>
    <property type="match status" value="1"/>
</dbReference>
<dbReference type="SUPFAM" id="SSF101473">
    <property type="entry name" value="DhaL-like"/>
    <property type="match status" value="1"/>
</dbReference>
<proteinExistence type="predicted"/>
<gene>
    <name evidence="2" type="ORF">FB389_0707</name>
</gene>
<dbReference type="PANTHER" id="PTHR33434:SF4">
    <property type="entry name" value="PHOSPHATASE PROTEIN"/>
    <property type="match status" value="1"/>
</dbReference>
<dbReference type="GO" id="GO:0004371">
    <property type="term" value="F:glycerone kinase activity"/>
    <property type="evidence" value="ECO:0007669"/>
    <property type="project" value="InterPro"/>
</dbReference>
<dbReference type="Proteomes" id="UP000316181">
    <property type="component" value="Unassembled WGS sequence"/>
</dbReference>
<dbReference type="Pfam" id="PF02734">
    <property type="entry name" value="Dak2"/>
    <property type="match status" value="1"/>
</dbReference>
<dbReference type="InterPro" id="IPR036117">
    <property type="entry name" value="DhaL_dom_sf"/>
</dbReference>
<dbReference type="PROSITE" id="PS51480">
    <property type="entry name" value="DHAL"/>
    <property type="match status" value="1"/>
</dbReference>
<dbReference type="InterPro" id="IPR050270">
    <property type="entry name" value="DegV_domain_contain"/>
</dbReference>
<dbReference type="Pfam" id="PF21645">
    <property type="entry name" value="FakA-like_M"/>
    <property type="match status" value="1"/>
</dbReference>
<dbReference type="RefSeq" id="WP_142111370.1">
    <property type="nucleotide sequence ID" value="NZ_BAAATB010000008.1"/>
</dbReference>
<dbReference type="InterPro" id="IPR048394">
    <property type="entry name" value="FakA-like_M"/>
</dbReference>
<dbReference type="Gene3D" id="1.25.40.340">
    <property type="match status" value="1"/>
</dbReference>
<feature type="domain" description="DhaL" evidence="1">
    <location>
        <begin position="8"/>
        <end position="206"/>
    </location>
</feature>
<keyword evidence="3" id="KW-1185">Reference proteome</keyword>
<evidence type="ECO:0000313" key="3">
    <source>
        <dbReference type="Proteomes" id="UP000316181"/>
    </source>
</evidence>
<dbReference type="EMBL" id="VFNV01000001">
    <property type="protein sequence ID" value="TQK76052.1"/>
    <property type="molecule type" value="Genomic_DNA"/>
</dbReference>
<reference evidence="2 3" key="1">
    <citation type="submission" date="2019-06" db="EMBL/GenBank/DDBJ databases">
        <title>Sequencing the genomes of 1000 actinobacteria strains.</title>
        <authorList>
            <person name="Klenk H.-P."/>
        </authorList>
    </citation>
    <scope>NUCLEOTIDE SEQUENCE [LARGE SCALE GENOMIC DNA]</scope>
    <source>
        <strain evidence="2 3">DSM 10596</strain>
    </source>
</reference>
<evidence type="ECO:0000313" key="2">
    <source>
        <dbReference type="EMBL" id="TQK76052.1"/>
    </source>
</evidence>
<dbReference type="GO" id="GO:0006071">
    <property type="term" value="P:glycerol metabolic process"/>
    <property type="evidence" value="ECO:0007669"/>
    <property type="project" value="InterPro"/>
</dbReference>
<dbReference type="PANTHER" id="PTHR33434">
    <property type="entry name" value="DEGV DOMAIN-CONTAINING PROTEIN DR_1986-RELATED"/>
    <property type="match status" value="1"/>
</dbReference>
<dbReference type="AlphaFoldDB" id="A0A542SN75"/>
<protein>
    <recommendedName>
        <fullName evidence="1">DhaL domain-containing protein</fullName>
    </recommendedName>
</protein>
<dbReference type="InterPro" id="IPR004007">
    <property type="entry name" value="DhaL_dom"/>
</dbReference>
<name>A0A542SN75_9MICO</name>
<organism evidence="2 3">
    <name type="scientific">Rarobacter incanus</name>
    <dbReference type="NCBI Taxonomy" id="153494"/>
    <lineage>
        <taxon>Bacteria</taxon>
        <taxon>Bacillati</taxon>
        <taxon>Actinomycetota</taxon>
        <taxon>Actinomycetes</taxon>
        <taxon>Micrococcales</taxon>
        <taxon>Rarobacteraceae</taxon>
        <taxon>Rarobacter</taxon>
    </lineage>
</organism>
<accession>A0A542SN75</accession>